<keyword evidence="17" id="KW-0808">Transferase</keyword>
<evidence type="ECO:0000256" key="26">
    <source>
        <dbReference type="ARBA" id="ARBA00022902"/>
    </source>
</evidence>
<keyword evidence="26" id="KW-0524">Neurogenesis</keyword>
<dbReference type="SUPFAM" id="SSF117839">
    <property type="entry name" value="WWE domain"/>
    <property type="match status" value="1"/>
</dbReference>
<comment type="catalytic activity">
    <reaction evidence="1">
        <text>S-ubiquitinyl-[E2 ubiquitin-conjugating enzyme]-L-cysteine + [acceptor protein]-L-lysine = [E2 ubiquitin-conjugating enzyme]-L-cysteine + N(6)-ubiquitinyl-[acceptor protein]-L-lysine.</text>
        <dbReference type="EC" id="2.3.2.27"/>
    </reaction>
</comment>
<gene>
    <name evidence="39" type="ORF">JEQ12_001593</name>
</gene>
<dbReference type="FunFam" id="2.30.29.30:FF:000162">
    <property type="entry name" value="protein ECT2 isoform X2"/>
    <property type="match status" value="1"/>
</dbReference>
<organism evidence="39 40">
    <name type="scientific">Ovis aries</name>
    <name type="common">Sheep</name>
    <dbReference type="NCBI Taxonomy" id="9940"/>
    <lineage>
        <taxon>Eukaryota</taxon>
        <taxon>Metazoa</taxon>
        <taxon>Chordata</taxon>
        <taxon>Craniata</taxon>
        <taxon>Vertebrata</taxon>
        <taxon>Euteleostomi</taxon>
        <taxon>Mammalia</taxon>
        <taxon>Eutheria</taxon>
        <taxon>Laurasiatheria</taxon>
        <taxon>Artiodactyla</taxon>
        <taxon>Ruminantia</taxon>
        <taxon>Pecora</taxon>
        <taxon>Bovidae</taxon>
        <taxon>Caprinae</taxon>
        <taxon>Ovis</taxon>
    </lineage>
</organism>
<evidence type="ECO:0000259" key="36">
    <source>
        <dbReference type="PROSITE" id="PS50010"/>
    </source>
</evidence>
<dbReference type="PROSITE" id="PS50172">
    <property type="entry name" value="BRCT"/>
    <property type="match status" value="2"/>
</dbReference>
<evidence type="ECO:0000256" key="19">
    <source>
        <dbReference type="ARBA" id="ARBA00022723"/>
    </source>
</evidence>
<dbReference type="Gene3D" id="3.40.50.10190">
    <property type="entry name" value="BRCT domain"/>
    <property type="match status" value="3"/>
</dbReference>
<protein>
    <recommendedName>
        <fullName evidence="33">Protein ECT2</fullName>
        <ecNumber evidence="9">2.3.2.27</ecNumber>
    </recommendedName>
    <alternativeName>
        <fullName evidence="34">Epithelial cell-transforming sequence 2 oncogene</fullName>
    </alternativeName>
</protein>
<keyword evidence="27" id="KW-0653">Protein transport</keyword>
<evidence type="ECO:0000256" key="7">
    <source>
        <dbReference type="ARBA" id="ARBA00004626"/>
    </source>
</evidence>
<feature type="domain" description="DH" evidence="36">
    <location>
        <begin position="433"/>
        <end position="622"/>
    </location>
</feature>
<dbReference type="CDD" id="cd01229">
    <property type="entry name" value="PH_Ect2"/>
    <property type="match status" value="1"/>
</dbReference>
<evidence type="ECO:0000256" key="32">
    <source>
        <dbReference type="ARBA" id="ARBA00023306"/>
    </source>
</evidence>
<keyword evidence="20" id="KW-0677">Repeat</keyword>
<name>A0A836AHQ4_SHEEP</name>
<dbReference type="FunFam" id="3.40.50.10190:FF:000015">
    <property type="entry name" value="protein ECT2 isoform X1"/>
    <property type="match status" value="1"/>
</dbReference>
<dbReference type="InterPro" id="IPR036420">
    <property type="entry name" value="BRCT_dom_sf"/>
</dbReference>
<dbReference type="CDD" id="cd17733">
    <property type="entry name" value="BRCT_Ect2_rpt1"/>
    <property type="match status" value="1"/>
</dbReference>
<dbReference type="GO" id="GO:2000431">
    <property type="term" value="P:regulation of cytokinesis, actomyosin contractile ring assembly"/>
    <property type="evidence" value="ECO:0007669"/>
    <property type="project" value="InterPro"/>
</dbReference>
<evidence type="ECO:0000256" key="10">
    <source>
        <dbReference type="ARBA" id="ARBA00022427"/>
    </source>
</evidence>
<keyword evidence="25" id="KW-0832">Ubl conjugation</keyword>
<feature type="region of interest" description="Disordered" evidence="35">
    <location>
        <begin position="835"/>
        <end position="858"/>
    </location>
</feature>
<comment type="caution">
    <text evidence="39">The sequence shown here is derived from an EMBL/GenBank/DDBJ whole genome shotgun (WGS) entry which is preliminary data.</text>
</comment>
<comment type="subcellular location">
    <subcellularLocation>
        <location evidence="5">Cell junction</location>
        <location evidence="5">Tight junction</location>
    </subcellularLocation>
    <subcellularLocation>
        <location evidence="7">Cleavage furrow</location>
    </subcellularLocation>
    <subcellularLocation>
        <location evidence="3">Cytoplasm</location>
        <location evidence="3">Cytoskeleton</location>
        <location evidence="3">Spindle</location>
    </subcellularLocation>
    <subcellularLocation>
        <location evidence="6">Cytoplasm</location>
        <location evidence="6">Cytosol</location>
    </subcellularLocation>
    <subcellularLocation>
        <location evidence="4">Midbody</location>
    </subcellularLocation>
    <subcellularLocation>
        <location evidence="2">Nucleus</location>
    </subcellularLocation>
</comment>
<dbReference type="GO" id="GO:0005829">
    <property type="term" value="C:cytosol"/>
    <property type="evidence" value="ECO:0007669"/>
    <property type="project" value="UniProtKB-SubCell"/>
</dbReference>
<feature type="compositionally biased region" description="Polar residues" evidence="35">
    <location>
        <begin position="399"/>
        <end position="431"/>
    </location>
</feature>
<keyword evidence="21" id="KW-0863">Zinc-finger</keyword>
<dbReference type="InterPro" id="IPR001331">
    <property type="entry name" value="GDS_CDC24_CS"/>
</dbReference>
<evidence type="ECO:0000256" key="5">
    <source>
        <dbReference type="ARBA" id="ARBA00004435"/>
    </source>
</evidence>
<dbReference type="Pfam" id="PF02825">
    <property type="entry name" value="WWE"/>
    <property type="match status" value="1"/>
</dbReference>
<keyword evidence="18" id="KW-0879">Wnt signaling pathway</keyword>
<dbReference type="GO" id="GO:0005923">
    <property type="term" value="C:bicellular tight junction"/>
    <property type="evidence" value="ECO:0007669"/>
    <property type="project" value="UniProtKB-SubCell"/>
</dbReference>
<dbReference type="GO" id="GO:0030496">
    <property type="term" value="C:midbody"/>
    <property type="evidence" value="ECO:0007669"/>
    <property type="project" value="UniProtKB-SubCell"/>
</dbReference>
<dbReference type="InterPro" id="IPR026817">
    <property type="entry name" value="Ect2"/>
</dbReference>
<evidence type="ECO:0000256" key="3">
    <source>
        <dbReference type="ARBA" id="ARBA00004186"/>
    </source>
</evidence>
<evidence type="ECO:0000256" key="16">
    <source>
        <dbReference type="ARBA" id="ARBA00022658"/>
    </source>
</evidence>
<keyword evidence="19" id="KW-0479">Metal-binding</keyword>
<dbReference type="SMART" id="SM00678">
    <property type="entry name" value="WWE"/>
    <property type="match status" value="1"/>
</dbReference>
<keyword evidence="13" id="KW-1017">Isopeptide bond</keyword>
<evidence type="ECO:0000256" key="27">
    <source>
        <dbReference type="ARBA" id="ARBA00022927"/>
    </source>
</evidence>
<evidence type="ECO:0000256" key="35">
    <source>
        <dbReference type="SAM" id="MobiDB-lite"/>
    </source>
</evidence>
<evidence type="ECO:0000256" key="6">
    <source>
        <dbReference type="ARBA" id="ARBA00004514"/>
    </source>
</evidence>
<evidence type="ECO:0000256" key="23">
    <source>
        <dbReference type="ARBA" id="ARBA00022786"/>
    </source>
</evidence>
<evidence type="ECO:0000256" key="24">
    <source>
        <dbReference type="ARBA" id="ARBA00022833"/>
    </source>
</evidence>
<dbReference type="InterPro" id="IPR049396">
    <property type="entry name" value="ECT2_BRCT0"/>
</dbReference>
<dbReference type="FunFam" id="3.40.50.10190:FF:000016">
    <property type="entry name" value="protein ECT2 isoform X3"/>
    <property type="match status" value="1"/>
</dbReference>
<dbReference type="InterPro" id="IPR011993">
    <property type="entry name" value="PH-like_dom_sf"/>
</dbReference>
<dbReference type="GO" id="GO:0035556">
    <property type="term" value="P:intracellular signal transduction"/>
    <property type="evidence" value="ECO:0007669"/>
    <property type="project" value="InterPro"/>
</dbReference>
<evidence type="ECO:0000256" key="15">
    <source>
        <dbReference type="ARBA" id="ARBA00022618"/>
    </source>
</evidence>
<evidence type="ECO:0000256" key="25">
    <source>
        <dbReference type="ARBA" id="ARBA00022843"/>
    </source>
</evidence>
<evidence type="ECO:0000256" key="29">
    <source>
        <dbReference type="ARBA" id="ARBA00022990"/>
    </source>
</evidence>
<dbReference type="PROSITE" id="PS50010">
    <property type="entry name" value="DH_2"/>
    <property type="match status" value="1"/>
</dbReference>
<evidence type="ECO:0000256" key="9">
    <source>
        <dbReference type="ARBA" id="ARBA00012483"/>
    </source>
</evidence>
<dbReference type="CDD" id="cd00160">
    <property type="entry name" value="RhoGEF"/>
    <property type="match status" value="1"/>
</dbReference>
<keyword evidence="28" id="KW-0965">Cell junction</keyword>
<evidence type="ECO:0000259" key="38">
    <source>
        <dbReference type="PROSITE" id="PS50918"/>
    </source>
</evidence>
<dbReference type="GO" id="GO:0030154">
    <property type="term" value="P:cell differentiation"/>
    <property type="evidence" value="ECO:0007669"/>
    <property type="project" value="UniProtKB-KW"/>
</dbReference>
<keyword evidence="16" id="KW-0344">Guanine-nucleotide releasing factor</keyword>
<evidence type="ECO:0000256" key="12">
    <source>
        <dbReference type="ARBA" id="ARBA00022490"/>
    </source>
</evidence>
<dbReference type="GO" id="GO:0016055">
    <property type="term" value="P:Wnt signaling pathway"/>
    <property type="evidence" value="ECO:0007669"/>
    <property type="project" value="UniProtKB-KW"/>
</dbReference>
<keyword evidence="32" id="KW-0131">Cell cycle</keyword>
<dbReference type="GO" id="GO:0000281">
    <property type="term" value="P:mitotic cytokinesis"/>
    <property type="evidence" value="ECO:0007669"/>
    <property type="project" value="TreeGrafter"/>
</dbReference>
<dbReference type="GO" id="GO:0007399">
    <property type="term" value="P:nervous system development"/>
    <property type="evidence" value="ECO:0007669"/>
    <property type="project" value="UniProtKB-KW"/>
</dbReference>
<dbReference type="SUPFAM" id="SSF52113">
    <property type="entry name" value="BRCT domain"/>
    <property type="match status" value="2"/>
</dbReference>
<dbReference type="GO" id="GO:0015031">
    <property type="term" value="P:protein transport"/>
    <property type="evidence" value="ECO:0007669"/>
    <property type="project" value="UniProtKB-KW"/>
</dbReference>
<dbReference type="FunFam" id="1.20.900.10:FF:000022">
    <property type="entry name" value="protein ECT2 isoform X1"/>
    <property type="match status" value="1"/>
</dbReference>
<evidence type="ECO:0000256" key="18">
    <source>
        <dbReference type="ARBA" id="ARBA00022687"/>
    </source>
</evidence>
<dbReference type="InterPro" id="IPR000219">
    <property type="entry name" value="DH_dom"/>
</dbReference>
<evidence type="ECO:0000256" key="17">
    <source>
        <dbReference type="ARBA" id="ARBA00022679"/>
    </source>
</evidence>
<feature type="compositionally biased region" description="Polar residues" evidence="35">
    <location>
        <begin position="1014"/>
        <end position="1031"/>
    </location>
</feature>
<evidence type="ECO:0000256" key="21">
    <source>
        <dbReference type="ARBA" id="ARBA00022771"/>
    </source>
</evidence>
<evidence type="ECO:0000256" key="4">
    <source>
        <dbReference type="ARBA" id="ARBA00004214"/>
    </source>
</evidence>
<dbReference type="SMART" id="SM00325">
    <property type="entry name" value="RhoGEF"/>
    <property type="match status" value="1"/>
</dbReference>
<evidence type="ECO:0000256" key="1">
    <source>
        <dbReference type="ARBA" id="ARBA00000900"/>
    </source>
</evidence>
<dbReference type="GO" id="GO:0061630">
    <property type="term" value="F:ubiquitin protein ligase activity"/>
    <property type="evidence" value="ECO:0007669"/>
    <property type="project" value="UniProtKB-EC"/>
</dbReference>
<sequence>MAYRIHECEKIISAFQFVIRLLIHEEMPQIETRVILVQESGKQEELIKALKTINIMEVPVIKIKESCPGKSDEKLIKSIVNMEIKLPFVKMESVEEVKSLDSPEFENVFIVMDFQDSVFNELYKADCRVIGPPVVLNCAEKGEPLPFACRPLYCTSMMNLVICFTGFRKKEELVRLVTLVHHMGGVIRKDFNSKVTHLVANCTQGEKFRVAVSLGTPIMKPEWIYKAWERRDEQDFCASVDDFRNEFKVPPFQDCILSFLGFSDEEKTNMEEMTKMQGGNYLPVGDERCTHLIVEENIVKELPFEPSKKLYVVKQEWFWGSIQMDARAGETMYLYEKANTPELKKSVSLLSLNTPNSNRKRRRLKETLAQLSREADSSPFPPRKRPSAEHSLSIGSLLDISNTPESSINYGETPKSCTKSTKNSTPVPSKQSARWQVAKELYQTESNYVNILATIIQLFQVPLEEEGQRGGPILAPEEIKTIFGSIPDILDVHTKIKDDLEDLIVNWDESKSIGDIFLKYSKDLVKIYPPFVNFFEMSKETIIKCEKQKPRFHAFLKINQAKPECGRQSLVELLIRPVQRLPSVALLLNDLKKHTSEENPDKSTLEKAIGSLKEVMTHINEDKRKTEAQKQIFDVVYEVDGCPANLLSSHRSLVQRVETISLGELPCDRGEQVTLFLFNDCLEIARKRHKVIGTFRSPPGHTRPPASLKHIHLMPLSQIKKVLDIRETEDCHNAFALLVRPPTEQANVLLSFQMTSEELPKENWLKMLCRHVANTICKADAENLIYTADPESFEVNTKDMDSTLSRASRAIKKTSKKVTRAFSFSKTPKRALRRALMTSQSSAEGRSPSSNEKHVMSRLASTSSLAGASWLGKRCALCRQEIPEDFLDKPTLLSPGELKAASGGNGDYAWYYEGRNGWWQNDERTSRELEDAFSKGKKSTEMLIAGFLYVADLENMVQYRRNEHGRRRKIKRDIIDIPKKGVAGLRLDCDANTVNLARESSADGADSVPAQSGAPVQSSSVRPLTSVDGQLTSPTTPSPDASASLEDSFAHLQLGGESIAERSHRGEGEEEHESPSSGRVPAPDTSIEETESDASSDSEDVSALVAQHSLTQQRLLVPNPNQTVSDRSETDRSVAAGGTVSVRSRRPDGQCTGTEV</sequence>
<keyword evidence="10" id="KW-0796">Tight junction</keyword>
<evidence type="ECO:0000256" key="8">
    <source>
        <dbReference type="ARBA" id="ARBA00004906"/>
    </source>
</evidence>
<dbReference type="InterPro" id="IPR049395">
    <property type="entry name" value="ECT2_PH"/>
</dbReference>
<dbReference type="Pfam" id="PF21242">
    <property type="entry name" value="ECT2_PH"/>
    <property type="match status" value="1"/>
</dbReference>
<dbReference type="GO" id="GO:0016567">
    <property type="term" value="P:protein ubiquitination"/>
    <property type="evidence" value="ECO:0007669"/>
    <property type="project" value="UniProtKB-UniPathway"/>
</dbReference>
<accession>A0A836AHQ4</accession>
<keyword evidence="12" id="KW-0963">Cytoplasm</keyword>
<keyword evidence="15" id="KW-0132">Cell division</keyword>
<dbReference type="GO" id="GO:0008270">
    <property type="term" value="F:zinc ion binding"/>
    <property type="evidence" value="ECO:0007669"/>
    <property type="project" value="UniProtKB-KW"/>
</dbReference>
<dbReference type="Pfam" id="PF21243">
    <property type="entry name" value="ECT2_BRCT0"/>
    <property type="match status" value="1"/>
</dbReference>
<evidence type="ECO:0000256" key="31">
    <source>
        <dbReference type="ARBA" id="ARBA00023242"/>
    </source>
</evidence>
<dbReference type="EMBL" id="JAEMGP010000001">
    <property type="protein sequence ID" value="KAG5216017.1"/>
    <property type="molecule type" value="Genomic_DNA"/>
</dbReference>
<keyword evidence="22" id="KW-0221">Differentiation</keyword>
<dbReference type="CDD" id="cd17732">
    <property type="entry name" value="BRCT_Ect2_rpt2"/>
    <property type="match status" value="1"/>
</dbReference>
<dbReference type="FunFam" id="3.30.720.50:FF:000003">
    <property type="entry name" value="E3 ubiquitin-protein ligase RNF146"/>
    <property type="match status" value="1"/>
</dbReference>
<feature type="compositionally biased region" description="Polar residues" evidence="35">
    <location>
        <begin position="837"/>
        <end position="850"/>
    </location>
</feature>
<evidence type="ECO:0000256" key="13">
    <source>
        <dbReference type="ARBA" id="ARBA00022499"/>
    </source>
</evidence>
<evidence type="ECO:0000256" key="30">
    <source>
        <dbReference type="ARBA" id="ARBA00023212"/>
    </source>
</evidence>
<dbReference type="Gene3D" id="3.30.720.50">
    <property type="match status" value="1"/>
</dbReference>
<dbReference type="Gene3D" id="2.30.29.30">
    <property type="entry name" value="Pleckstrin-homology domain (PH domain)/Phosphotyrosine-binding domain (PTB)"/>
    <property type="match status" value="1"/>
</dbReference>
<dbReference type="PROSITE" id="PS50918">
    <property type="entry name" value="WWE"/>
    <property type="match status" value="1"/>
</dbReference>
<evidence type="ECO:0000256" key="2">
    <source>
        <dbReference type="ARBA" id="ARBA00004123"/>
    </source>
</evidence>
<dbReference type="PANTHER" id="PTHR16777:SF2">
    <property type="entry name" value="PROTEIN ECT2"/>
    <property type="match status" value="1"/>
</dbReference>
<dbReference type="Pfam" id="PF12738">
    <property type="entry name" value="PTCB-BRCT"/>
    <property type="match status" value="1"/>
</dbReference>
<dbReference type="InterPro" id="IPR004170">
    <property type="entry name" value="WWE_dom"/>
</dbReference>
<dbReference type="InterPro" id="IPR035899">
    <property type="entry name" value="DBL_dom_sf"/>
</dbReference>
<dbReference type="AlphaFoldDB" id="A0A836AHQ4"/>
<dbReference type="SUPFAM" id="SSF48065">
    <property type="entry name" value="DBL homology domain (DH-domain)"/>
    <property type="match status" value="1"/>
</dbReference>
<dbReference type="GO" id="GO:0005096">
    <property type="term" value="F:GTPase activator activity"/>
    <property type="evidence" value="ECO:0007669"/>
    <property type="project" value="InterPro"/>
</dbReference>
<feature type="compositionally biased region" description="Low complexity" evidence="35">
    <location>
        <begin position="1032"/>
        <end position="1043"/>
    </location>
</feature>
<comment type="pathway">
    <text evidence="8">Protein modification; protein ubiquitination.</text>
</comment>
<feature type="domain" description="WWE" evidence="38">
    <location>
        <begin position="896"/>
        <end position="972"/>
    </location>
</feature>
<dbReference type="EC" id="2.3.2.27" evidence="9"/>
<dbReference type="GO" id="GO:0005085">
    <property type="term" value="F:guanyl-nucleotide exchange factor activity"/>
    <property type="evidence" value="ECO:0007669"/>
    <property type="project" value="UniProtKB-KW"/>
</dbReference>
<feature type="region of interest" description="Disordered" evidence="35">
    <location>
        <begin position="1060"/>
        <end position="1156"/>
    </location>
</feature>
<dbReference type="PROSITE" id="PS00741">
    <property type="entry name" value="DH_1"/>
    <property type="match status" value="1"/>
</dbReference>
<evidence type="ECO:0000256" key="14">
    <source>
        <dbReference type="ARBA" id="ARBA00022553"/>
    </source>
</evidence>
<dbReference type="SUPFAM" id="SSF50729">
    <property type="entry name" value="PH domain-like"/>
    <property type="match status" value="1"/>
</dbReference>
<dbReference type="Pfam" id="PF00621">
    <property type="entry name" value="RhoGEF"/>
    <property type="match status" value="1"/>
</dbReference>
<evidence type="ECO:0000256" key="20">
    <source>
        <dbReference type="ARBA" id="ARBA00022737"/>
    </source>
</evidence>
<feature type="domain" description="BRCT" evidence="37">
    <location>
        <begin position="247"/>
        <end position="335"/>
    </location>
</feature>
<keyword evidence="11" id="KW-0813">Transport</keyword>
<feature type="domain" description="BRCT" evidence="37">
    <location>
        <begin position="157"/>
        <end position="231"/>
    </location>
</feature>
<feature type="region of interest" description="Disordered" evidence="35">
    <location>
        <begin position="370"/>
        <end position="431"/>
    </location>
</feature>
<dbReference type="InterPro" id="IPR001357">
    <property type="entry name" value="BRCT_dom"/>
</dbReference>
<dbReference type="SMART" id="SM00292">
    <property type="entry name" value="BRCT"/>
    <property type="match status" value="2"/>
</dbReference>
<feature type="compositionally biased region" description="Acidic residues" evidence="35">
    <location>
        <begin position="1086"/>
        <end position="1100"/>
    </location>
</feature>
<evidence type="ECO:0000256" key="33">
    <source>
        <dbReference type="ARBA" id="ARBA00074354"/>
    </source>
</evidence>
<evidence type="ECO:0000256" key="11">
    <source>
        <dbReference type="ARBA" id="ARBA00022448"/>
    </source>
</evidence>
<dbReference type="GO" id="GO:0005819">
    <property type="term" value="C:spindle"/>
    <property type="evidence" value="ECO:0007669"/>
    <property type="project" value="UniProtKB-SubCell"/>
</dbReference>
<keyword evidence="29" id="KW-0007">Acetylation</keyword>
<reference evidence="39 40" key="1">
    <citation type="submission" date="2020-12" db="EMBL/GenBank/DDBJ databases">
        <title>De novo assembly of Tibetan sheep genome.</title>
        <authorList>
            <person name="Li X."/>
        </authorList>
    </citation>
    <scope>NUCLEOTIDE SEQUENCE [LARGE SCALE GENOMIC DNA]</scope>
    <source>
        <tissue evidence="39">Heart</tissue>
    </source>
</reference>
<keyword evidence="23" id="KW-0833">Ubl conjugation pathway</keyword>
<keyword evidence="30" id="KW-0206">Cytoskeleton</keyword>
<keyword evidence="14" id="KW-0597">Phosphoprotein</keyword>
<evidence type="ECO:0000256" key="28">
    <source>
        <dbReference type="ARBA" id="ARBA00022949"/>
    </source>
</evidence>
<proteinExistence type="predicted"/>
<dbReference type="Gene3D" id="1.20.900.10">
    <property type="entry name" value="Dbl homology (DH) domain"/>
    <property type="match status" value="1"/>
</dbReference>
<dbReference type="Proteomes" id="UP000664991">
    <property type="component" value="Unassembled WGS sequence"/>
</dbReference>
<evidence type="ECO:0000256" key="34">
    <source>
        <dbReference type="ARBA" id="ARBA00075521"/>
    </source>
</evidence>
<dbReference type="GO" id="GO:0005634">
    <property type="term" value="C:nucleus"/>
    <property type="evidence" value="ECO:0007669"/>
    <property type="project" value="UniProtKB-SubCell"/>
</dbReference>
<dbReference type="InterPro" id="IPR037197">
    <property type="entry name" value="WWE_dom_sf"/>
</dbReference>
<feature type="compositionally biased region" description="Polar residues" evidence="35">
    <location>
        <begin position="1108"/>
        <end position="1125"/>
    </location>
</feature>
<feature type="region of interest" description="Disordered" evidence="35">
    <location>
        <begin position="1000"/>
        <end position="1043"/>
    </location>
</feature>
<dbReference type="Pfam" id="PF00533">
    <property type="entry name" value="BRCT"/>
    <property type="match status" value="1"/>
</dbReference>
<evidence type="ECO:0000256" key="22">
    <source>
        <dbReference type="ARBA" id="ARBA00022782"/>
    </source>
</evidence>
<keyword evidence="31" id="KW-0539">Nucleus</keyword>
<dbReference type="PANTHER" id="PTHR16777">
    <property type="entry name" value="PROTEIN ECT2"/>
    <property type="match status" value="1"/>
</dbReference>
<keyword evidence="24" id="KW-0862">Zinc</keyword>
<dbReference type="InterPro" id="IPR018123">
    <property type="entry name" value="WWE-dom_subgr"/>
</dbReference>
<dbReference type="GO" id="GO:0032154">
    <property type="term" value="C:cleavage furrow"/>
    <property type="evidence" value="ECO:0007669"/>
    <property type="project" value="UniProtKB-SubCell"/>
</dbReference>
<evidence type="ECO:0000313" key="40">
    <source>
        <dbReference type="Proteomes" id="UP000664991"/>
    </source>
</evidence>
<evidence type="ECO:0000259" key="37">
    <source>
        <dbReference type="PROSITE" id="PS50172"/>
    </source>
</evidence>
<dbReference type="GO" id="GO:0005938">
    <property type="term" value="C:cell cortex"/>
    <property type="evidence" value="ECO:0007669"/>
    <property type="project" value="TreeGrafter"/>
</dbReference>
<dbReference type="UniPathway" id="UPA00143"/>
<evidence type="ECO:0000313" key="39">
    <source>
        <dbReference type="EMBL" id="KAG5216017.1"/>
    </source>
</evidence>